<organism evidence="4 5">
    <name type="scientific">Monascus purpureus</name>
    <name type="common">Red mold</name>
    <name type="synonym">Monascus anka</name>
    <dbReference type="NCBI Taxonomy" id="5098"/>
    <lineage>
        <taxon>Eukaryota</taxon>
        <taxon>Fungi</taxon>
        <taxon>Dikarya</taxon>
        <taxon>Ascomycota</taxon>
        <taxon>Pezizomycotina</taxon>
        <taxon>Eurotiomycetes</taxon>
        <taxon>Eurotiomycetidae</taxon>
        <taxon>Eurotiales</taxon>
        <taxon>Aspergillaceae</taxon>
        <taxon>Monascus</taxon>
    </lineage>
</organism>
<reference evidence="4 5" key="1">
    <citation type="submission" date="2019-06" db="EMBL/GenBank/DDBJ databases">
        <title>Wine fermentation using esterase from Monascus purpureus.</title>
        <authorList>
            <person name="Geng C."/>
            <person name="Zhang Y."/>
        </authorList>
    </citation>
    <scope>NUCLEOTIDE SEQUENCE [LARGE SCALE GENOMIC DNA]</scope>
    <source>
        <strain evidence="4">HQ1</strain>
    </source>
</reference>
<dbReference type="SMART" id="SM00672">
    <property type="entry name" value="CAP10"/>
    <property type="match status" value="1"/>
</dbReference>
<evidence type="ECO:0000259" key="3">
    <source>
        <dbReference type="SMART" id="SM00672"/>
    </source>
</evidence>
<sequence length="575" mass="66538">MRPQKLAILLVIGILTFLSLLLLRNPAPPNGTIDRKKPSPLATAQRNADGSYPPEKVHPIARFVHNAEKEFEEVCSRQSKTLKEAVKNYRRRYGMHPPPNFDKWFEFAQSRNVQLIDEFDTIYHSLLPFWAVPPKVIRARAREAMGFDNAVFGLMIRDGKVTFSDGGGEGVSWLREATEGMMSSFVQFLPDMDLVFNTHDEPRVVIPSEDLQRLVDIAKNEAIPAAAQLRTPMNRWSERPLDLNRGDRVQEVRTTRFNRFAHQPTWTHSRISCPVGTPARSLDEEPEDDVEPYAYGELGFIYNSTSFSDICLTPSLQYTYGFFDRPNAFDIVHDLFPIFSQSKISSFQDIIFPSPWYWAHKVPYDETKDFPWDSKENRLYWRGSTTGGFSRAGGWRRQHRQIFVQKVNALDNAVVLSKKDRSPWKPQEVARSDYRGLFDVKFTFIGQCDPDDCAAQQEFFEVAEHADQQEAWASKFLVDIDGNAFSGRFYAFLFSNSLVFKIALFREWHDEWLKPWVHYIPWGLKGKEYVESVRYFASEDEGKAAAPRIAQQGQAWAQKVLRNEDLEVWFFRLLL</sequence>
<feature type="region of interest" description="Disordered" evidence="1">
    <location>
        <begin position="29"/>
        <end position="55"/>
    </location>
</feature>
<keyword evidence="2" id="KW-0732">Signal</keyword>
<evidence type="ECO:0000313" key="4">
    <source>
        <dbReference type="EMBL" id="TQB69199.1"/>
    </source>
</evidence>
<feature type="signal peptide" evidence="2">
    <location>
        <begin position="1"/>
        <end position="23"/>
    </location>
</feature>
<dbReference type="Proteomes" id="UP000319663">
    <property type="component" value="Unassembled WGS sequence"/>
</dbReference>
<dbReference type="PANTHER" id="PTHR12203:SF104">
    <property type="entry name" value="PROTEIN CAP1, PUTATIVE (AFU_ORTHOLOGUE AFUA_1G05595)-RELATED"/>
    <property type="match status" value="1"/>
</dbReference>
<evidence type="ECO:0000256" key="1">
    <source>
        <dbReference type="SAM" id="MobiDB-lite"/>
    </source>
</evidence>
<feature type="domain" description="Glycosyl transferase CAP10" evidence="3">
    <location>
        <begin position="298"/>
        <end position="574"/>
    </location>
</feature>
<dbReference type="Pfam" id="PF05686">
    <property type="entry name" value="Glyco_transf_90"/>
    <property type="match status" value="1"/>
</dbReference>
<keyword evidence="5" id="KW-1185">Reference proteome</keyword>
<feature type="chain" id="PRO_5021356804" evidence="2">
    <location>
        <begin position="24"/>
        <end position="575"/>
    </location>
</feature>
<name>A0A507QKW9_MONPU</name>
<proteinExistence type="predicted"/>
<accession>A0A507QKW9</accession>
<comment type="caution">
    <text evidence="4">The sequence shown here is derived from an EMBL/GenBank/DDBJ whole genome shotgun (WGS) entry which is preliminary data.</text>
</comment>
<evidence type="ECO:0000256" key="2">
    <source>
        <dbReference type="SAM" id="SignalP"/>
    </source>
</evidence>
<dbReference type="AlphaFoldDB" id="A0A507QKW9"/>
<dbReference type="STRING" id="5098.A0A507QKW9"/>
<evidence type="ECO:0000313" key="5">
    <source>
        <dbReference type="Proteomes" id="UP000319663"/>
    </source>
</evidence>
<dbReference type="PANTHER" id="PTHR12203">
    <property type="entry name" value="KDEL LYS-ASP-GLU-LEU CONTAINING - RELATED"/>
    <property type="match status" value="1"/>
</dbReference>
<feature type="non-terminal residue" evidence="4">
    <location>
        <position position="575"/>
    </location>
</feature>
<dbReference type="InterPro" id="IPR006598">
    <property type="entry name" value="CAP10"/>
</dbReference>
<dbReference type="EMBL" id="VIFY01000166">
    <property type="protein sequence ID" value="TQB69199.1"/>
    <property type="molecule type" value="Genomic_DNA"/>
</dbReference>
<gene>
    <name evidence="4" type="primary">CAP10</name>
    <name evidence="4" type="ORF">MPDQ_002169</name>
</gene>
<dbReference type="InterPro" id="IPR051091">
    <property type="entry name" value="O-Glucosyltr/Glycosyltrsf_90"/>
</dbReference>
<protein>
    <submittedName>
        <fullName evidence="4">Capsule-associated protein CAP1</fullName>
    </submittedName>
</protein>